<dbReference type="Proteomes" id="UP000824533">
    <property type="component" value="Linkage Group LG23"/>
</dbReference>
<name>A0ACC1CK31_9NEOP</name>
<dbReference type="EMBL" id="CM034409">
    <property type="protein sequence ID" value="KAJ0171946.1"/>
    <property type="molecule type" value="Genomic_DNA"/>
</dbReference>
<organism evidence="1 2">
    <name type="scientific">Dendrolimus kikuchii</name>
    <dbReference type="NCBI Taxonomy" id="765133"/>
    <lineage>
        <taxon>Eukaryota</taxon>
        <taxon>Metazoa</taxon>
        <taxon>Ecdysozoa</taxon>
        <taxon>Arthropoda</taxon>
        <taxon>Hexapoda</taxon>
        <taxon>Insecta</taxon>
        <taxon>Pterygota</taxon>
        <taxon>Neoptera</taxon>
        <taxon>Endopterygota</taxon>
        <taxon>Lepidoptera</taxon>
        <taxon>Glossata</taxon>
        <taxon>Ditrysia</taxon>
        <taxon>Bombycoidea</taxon>
        <taxon>Lasiocampidae</taxon>
        <taxon>Dendrolimus</taxon>
    </lineage>
</organism>
<accession>A0ACC1CK31</accession>
<sequence length="215" mass="24403">MLRQISSTIMKHTVVSQRHLTPEIKLRLITPACPLWTAKEEEVPFKDPFWAFYWPGGQATARYIMDNEKLVKDRNILDIGCGCGAGAIAAAKMGAKRVLANDVDSYATTATQINAELNNIELETNTKNLIGTNCYEFDTILIGDMFYNDEFARELFKWLLELRSNGKTILIGDPGRHGLTEQRRRHIDLLAKYKLPPESCIENHGFTETSLWVIK</sequence>
<evidence type="ECO:0000313" key="2">
    <source>
        <dbReference type="Proteomes" id="UP000824533"/>
    </source>
</evidence>
<proteinExistence type="predicted"/>
<reference evidence="1 2" key="1">
    <citation type="journal article" date="2021" name="Front. Genet.">
        <title>Chromosome-Level Genome Assembly Reveals Significant Gene Expansion in the Toll and IMD Signaling Pathways of Dendrolimus kikuchii.</title>
        <authorList>
            <person name="Zhou J."/>
            <person name="Wu P."/>
            <person name="Xiong Z."/>
            <person name="Liu N."/>
            <person name="Zhao N."/>
            <person name="Ji M."/>
            <person name="Qiu Y."/>
            <person name="Yang B."/>
        </authorList>
    </citation>
    <scope>NUCLEOTIDE SEQUENCE [LARGE SCALE GENOMIC DNA]</scope>
    <source>
        <strain evidence="1">Ann1</strain>
    </source>
</reference>
<keyword evidence="2" id="KW-1185">Reference proteome</keyword>
<comment type="caution">
    <text evidence="1">The sequence shown here is derived from an EMBL/GenBank/DDBJ whole genome shotgun (WGS) entry which is preliminary data.</text>
</comment>
<evidence type="ECO:0000313" key="1">
    <source>
        <dbReference type="EMBL" id="KAJ0171946.1"/>
    </source>
</evidence>
<protein>
    <submittedName>
        <fullName evidence="1">Uncharacterized protein</fullName>
    </submittedName>
</protein>
<gene>
    <name evidence="1" type="ORF">K1T71_012709</name>
</gene>